<name>G0QRE4_ICHMU</name>
<feature type="domain" description="Protein kinase" evidence="1">
    <location>
        <begin position="1"/>
        <end position="176"/>
    </location>
</feature>
<dbReference type="PROSITE" id="PS50011">
    <property type="entry name" value="PROTEIN_KINASE_DOM"/>
    <property type="match status" value="1"/>
</dbReference>
<dbReference type="Pfam" id="PF00069">
    <property type="entry name" value="Pkinase"/>
    <property type="match status" value="1"/>
</dbReference>
<protein>
    <submittedName>
        <fullName evidence="2">Protein kinase domain protein</fullName>
        <ecNumber evidence="2">2.7.11.1</ecNumber>
    </submittedName>
</protein>
<dbReference type="RefSeq" id="XP_004035699.1">
    <property type="nucleotide sequence ID" value="XM_004035651.1"/>
</dbReference>
<evidence type="ECO:0000313" key="2">
    <source>
        <dbReference type="EMBL" id="EGR32213.1"/>
    </source>
</evidence>
<accession>G0QRE4</accession>
<dbReference type="STRING" id="857967.G0QRE4"/>
<evidence type="ECO:0000313" key="3">
    <source>
        <dbReference type="Proteomes" id="UP000008983"/>
    </source>
</evidence>
<dbReference type="InterPro" id="IPR000719">
    <property type="entry name" value="Prot_kinase_dom"/>
</dbReference>
<dbReference type="EMBL" id="GL983752">
    <property type="protein sequence ID" value="EGR32213.1"/>
    <property type="molecule type" value="Genomic_DNA"/>
</dbReference>
<dbReference type="GO" id="GO:0005737">
    <property type="term" value="C:cytoplasm"/>
    <property type="evidence" value="ECO:0007669"/>
    <property type="project" value="TreeGrafter"/>
</dbReference>
<dbReference type="GO" id="GO:0005524">
    <property type="term" value="F:ATP binding"/>
    <property type="evidence" value="ECO:0007669"/>
    <property type="project" value="InterPro"/>
</dbReference>
<dbReference type="PANTHER" id="PTHR44167">
    <property type="entry name" value="OVARIAN-SPECIFIC SERINE/THREONINE-PROTEIN KINASE LOK-RELATED"/>
    <property type="match status" value="1"/>
</dbReference>
<dbReference type="OMA" id="IWRFIRE"/>
<reference evidence="2 3" key="1">
    <citation type="submission" date="2011-07" db="EMBL/GenBank/DDBJ databases">
        <authorList>
            <person name="Coyne R."/>
            <person name="Brami D."/>
            <person name="Johnson J."/>
            <person name="Hostetler J."/>
            <person name="Hannick L."/>
            <person name="Clark T."/>
            <person name="Cassidy-Hanley D."/>
            <person name="Inman J."/>
        </authorList>
    </citation>
    <scope>NUCLEOTIDE SEQUENCE [LARGE SCALE GENOMIC DNA]</scope>
    <source>
        <strain evidence="2 3">G5</strain>
    </source>
</reference>
<keyword evidence="2" id="KW-0808">Transferase</keyword>
<dbReference type="AlphaFoldDB" id="G0QRE4"/>
<organism evidence="2 3">
    <name type="scientific">Ichthyophthirius multifiliis</name>
    <name type="common">White spot disease agent</name>
    <name type="synonym">Ich</name>
    <dbReference type="NCBI Taxonomy" id="5932"/>
    <lineage>
        <taxon>Eukaryota</taxon>
        <taxon>Sar</taxon>
        <taxon>Alveolata</taxon>
        <taxon>Ciliophora</taxon>
        <taxon>Intramacronucleata</taxon>
        <taxon>Oligohymenophorea</taxon>
        <taxon>Hymenostomatida</taxon>
        <taxon>Ophryoglenina</taxon>
        <taxon>Ichthyophthirius</taxon>
    </lineage>
</organism>
<dbReference type="PANTHER" id="PTHR44167:SF18">
    <property type="entry name" value="PROTEIN KINASE DOMAIN-CONTAINING PROTEIN"/>
    <property type="match status" value="1"/>
</dbReference>
<gene>
    <name evidence="2" type="ORF">IMG5_092180</name>
</gene>
<dbReference type="OrthoDB" id="283739at2759"/>
<proteinExistence type="predicted"/>
<keyword evidence="2" id="KW-0418">Kinase</keyword>
<dbReference type="GO" id="GO:0044773">
    <property type="term" value="P:mitotic DNA damage checkpoint signaling"/>
    <property type="evidence" value="ECO:0007669"/>
    <property type="project" value="TreeGrafter"/>
</dbReference>
<evidence type="ECO:0000259" key="1">
    <source>
        <dbReference type="PROSITE" id="PS50011"/>
    </source>
</evidence>
<dbReference type="GO" id="GO:0005634">
    <property type="term" value="C:nucleus"/>
    <property type="evidence" value="ECO:0007669"/>
    <property type="project" value="TreeGrafter"/>
</dbReference>
<dbReference type="SUPFAM" id="SSF56112">
    <property type="entry name" value="Protein kinase-like (PK-like)"/>
    <property type="match status" value="1"/>
</dbReference>
<dbReference type="eggNOG" id="KOG0032">
    <property type="taxonomic scope" value="Eukaryota"/>
</dbReference>
<dbReference type="GeneID" id="14908369"/>
<dbReference type="InParanoid" id="G0QRE4"/>
<sequence>MKQKLSNAMVLDEKTVSDIIWKLLNALAHIHQMNIFHRDIKLENIQFKNQKELADVQLINFSTADFINKKSNKNYKKQGTAGFIAPEIFKTFQYNQKVDVFSLGVIFYILLYGKLPFDSNTVENIIKLNEKCEINFDINKHIIKCSSSAMDLLKQMLEKDPLLRPNASVLLNHTWFVNMKNKLPQVYNTMTTIIERSFECGDNSRISFLIKNGVGVNMNYDINSESTTFFEENSLGVETLNQKMINLNSEIYQKIPSKIKHKQSF</sequence>
<dbReference type="EC" id="2.7.11.1" evidence="2"/>
<dbReference type="SMART" id="SM00220">
    <property type="entry name" value="S_TKc"/>
    <property type="match status" value="1"/>
</dbReference>
<dbReference type="GO" id="GO:0004674">
    <property type="term" value="F:protein serine/threonine kinase activity"/>
    <property type="evidence" value="ECO:0007669"/>
    <property type="project" value="UniProtKB-EC"/>
</dbReference>
<dbReference type="Proteomes" id="UP000008983">
    <property type="component" value="Unassembled WGS sequence"/>
</dbReference>
<keyword evidence="3" id="KW-1185">Reference proteome</keyword>
<dbReference type="Gene3D" id="1.10.510.10">
    <property type="entry name" value="Transferase(Phosphotransferase) domain 1"/>
    <property type="match status" value="1"/>
</dbReference>
<dbReference type="InterPro" id="IPR011009">
    <property type="entry name" value="Kinase-like_dom_sf"/>
</dbReference>